<keyword evidence="2" id="KW-1133">Transmembrane helix</keyword>
<dbReference type="EMBL" id="JASAOG010000002">
    <property type="protein sequence ID" value="KAK0069508.1"/>
    <property type="molecule type" value="Genomic_DNA"/>
</dbReference>
<keyword evidence="2" id="KW-0472">Membrane</keyword>
<evidence type="ECO:0000256" key="1">
    <source>
        <dbReference type="SAM" id="MobiDB-lite"/>
    </source>
</evidence>
<reference evidence="3" key="2">
    <citation type="submission" date="2023-04" db="EMBL/GenBank/DDBJ databases">
        <authorList>
            <person name="Bu L."/>
            <person name="Lu L."/>
            <person name="Laidemitt M.R."/>
            <person name="Zhang S.M."/>
            <person name="Mutuku M."/>
            <person name="Mkoji G."/>
            <person name="Steinauer M."/>
            <person name="Loker E.S."/>
        </authorList>
    </citation>
    <scope>NUCLEOTIDE SEQUENCE</scope>
    <source>
        <strain evidence="3">KasaAsao</strain>
        <tissue evidence="3">Whole Snail</tissue>
    </source>
</reference>
<feature type="region of interest" description="Disordered" evidence="1">
    <location>
        <begin position="294"/>
        <end position="356"/>
    </location>
</feature>
<gene>
    <name evidence="3" type="ORF">Bpfe_000685</name>
</gene>
<name>A0AAD8CBA5_BIOPF</name>
<protein>
    <submittedName>
        <fullName evidence="3">Uncharacterized protein</fullName>
    </submittedName>
</protein>
<keyword evidence="4" id="KW-1185">Reference proteome</keyword>
<comment type="caution">
    <text evidence="3">The sequence shown here is derived from an EMBL/GenBank/DDBJ whole genome shotgun (WGS) entry which is preliminary data.</text>
</comment>
<dbReference type="AlphaFoldDB" id="A0AAD8CBA5"/>
<evidence type="ECO:0000313" key="4">
    <source>
        <dbReference type="Proteomes" id="UP001233172"/>
    </source>
</evidence>
<keyword evidence="2" id="KW-0812">Transmembrane</keyword>
<evidence type="ECO:0000313" key="3">
    <source>
        <dbReference type="EMBL" id="KAK0069508.1"/>
    </source>
</evidence>
<organism evidence="3 4">
    <name type="scientific">Biomphalaria pfeifferi</name>
    <name type="common">Bloodfluke planorb</name>
    <name type="synonym">Freshwater snail</name>
    <dbReference type="NCBI Taxonomy" id="112525"/>
    <lineage>
        <taxon>Eukaryota</taxon>
        <taxon>Metazoa</taxon>
        <taxon>Spiralia</taxon>
        <taxon>Lophotrochozoa</taxon>
        <taxon>Mollusca</taxon>
        <taxon>Gastropoda</taxon>
        <taxon>Heterobranchia</taxon>
        <taxon>Euthyneura</taxon>
        <taxon>Panpulmonata</taxon>
        <taxon>Hygrophila</taxon>
        <taxon>Lymnaeoidea</taxon>
        <taxon>Planorbidae</taxon>
        <taxon>Biomphalaria</taxon>
    </lineage>
</organism>
<accession>A0AAD8CBA5</accession>
<feature type="compositionally biased region" description="Polar residues" evidence="1">
    <location>
        <begin position="332"/>
        <end position="342"/>
    </location>
</feature>
<sequence>MICFLWCSVDYVPTVVYFMTISRLGATLYFDISDKSKSKVCSTGLLEKQDIIHVQIVVPSVTVDANNETIFTLSAVNRKNSTVTKKLCEILFRSTCTPDSQANCSCEYNDNQGYLFQFKDTAQSFYNKVNFAVNGMENTSFKLPRVYSREIVVLKLNMNRVPLISNCFVQSPPKSPVFVHLCTAGLNNPQLLVSYQGINETRLSKNCILVAYCVPEEQSTIYLRYQDQCQRNVEISCLVRGSAPKKEVTSVPPENSNQNGSMIVVPLIAALILTVLAFVLIYYIYPMSKKKDKQQSDDDYLSVPPPTQLISTSVDPTPAPSPLKRLTLRLSVKTTSSDNNASKLKKDSVTPNGTAV</sequence>
<evidence type="ECO:0000256" key="2">
    <source>
        <dbReference type="SAM" id="Phobius"/>
    </source>
</evidence>
<reference evidence="3" key="1">
    <citation type="journal article" date="2023" name="PLoS Negl. Trop. Dis.">
        <title>A genome sequence for Biomphalaria pfeifferi, the major vector snail for the human-infecting parasite Schistosoma mansoni.</title>
        <authorList>
            <person name="Bu L."/>
            <person name="Lu L."/>
            <person name="Laidemitt M.R."/>
            <person name="Zhang S.M."/>
            <person name="Mutuku M."/>
            <person name="Mkoji G."/>
            <person name="Steinauer M."/>
            <person name="Loker E.S."/>
        </authorList>
    </citation>
    <scope>NUCLEOTIDE SEQUENCE</scope>
    <source>
        <strain evidence="3">KasaAsao</strain>
    </source>
</reference>
<feature type="transmembrane region" description="Helical" evidence="2">
    <location>
        <begin position="263"/>
        <end position="285"/>
    </location>
</feature>
<proteinExistence type="predicted"/>
<dbReference type="Proteomes" id="UP001233172">
    <property type="component" value="Unassembled WGS sequence"/>
</dbReference>